<feature type="domain" description="EamA" evidence="9">
    <location>
        <begin position="7"/>
        <end position="142"/>
    </location>
</feature>
<evidence type="ECO:0000256" key="4">
    <source>
        <dbReference type="ARBA" id="ARBA00022475"/>
    </source>
</evidence>
<feature type="transmembrane region" description="Helical" evidence="8">
    <location>
        <begin position="73"/>
        <end position="90"/>
    </location>
</feature>
<evidence type="ECO:0000256" key="7">
    <source>
        <dbReference type="ARBA" id="ARBA00023136"/>
    </source>
</evidence>
<dbReference type="AlphaFoldDB" id="A0A644WL75"/>
<evidence type="ECO:0000256" key="2">
    <source>
        <dbReference type="ARBA" id="ARBA00007362"/>
    </source>
</evidence>
<feature type="transmembrane region" description="Helical" evidence="8">
    <location>
        <begin position="241"/>
        <end position="258"/>
    </location>
</feature>
<proteinExistence type="inferred from homology"/>
<dbReference type="SUPFAM" id="SSF103481">
    <property type="entry name" value="Multidrug resistance efflux transporter EmrE"/>
    <property type="match status" value="2"/>
</dbReference>
<evidence type="ECO:0000313" key="10">
    <source>
        <dbReference type="EMBL" id="MPM04311.1"/>
    </source>
</evidence>
<dbReference type="EMBL" id="VSSQ01001027">
    <property type="protein sequence ID" value="MPM04311.1"/>
    <property type="molecule type" value="Genomic_DNA"/>
</dbReference>
<keyword evidence="7 8" id="KW-0472">Membrane</keyword>
<keyword evidence="5 8" id="KW-0812">Transmembrane</keyword>
<sequence length="301" mass="32807">MKERNVGILCTASCYVLWGLLPLYWHMLDEVDAFVILANRIVWSAVFTIVLLLALRRFGDVKAVLRDRAKMRFVIPAAVMITINWGLYIWAVNAGHLLDASLGYYLNPLMVFAVGMLLFREKCGALDWVALALATVGVLVATLAYGAFPWVAISLALSFALYGTFKKLGGVSGLTSIAVETILVAPFALGFLLLSPASHAAFSALTLKTGLLLFFTGVVTATPLILFTHGVNRLPFTTVGFLQYISPTLQLIIGTLFFHETLTQDRVVALVFFGVALVLYSIGITRRAKQQSALETGGLTR</sequence>
<name>A0A644WL75_9ZZZZ</name>
<evidence type="ECO:0000256" key="1">
    <source>
        <dbReference type="ARBA" id="ARBA00004651"/>
    </source>
</evidence>
<keyword evidence="6 8" id="KW-1133">Transmembrane helix</keyword>
<protein>
    <submittedName>
        <fullName evidence="10">Protein RarD</fullName>
    </submittedName>
</protein>
<comment type="similarity">
    <text evidence="2">Belongs to the EamA transporter family.</text>
</comment>
<keyword evidence="3" id="KW-0813">Transport</keyword>
<feature type="transmembrane region" description="Helical" evidence="8">
    <location>
        <begin position="33"/>
        <end position="53"/>
    </location>
</feature>
<comment type="subcellular location">
    <subcellularLocation>
        <location evidence="1">Cell membrane</location>
        <topology evidence="1">Multi-pass membrane protein</topology>
    </subcellularLocation>
</comment>
<evidence type="ECO:0000256" key="3">
    <source>
        <dbReference type="ARBA" id="ARBA00022448"/>
    </source>
</evidence>
<dbReference type="PANTHER" id="PTHR22911">
    <property type="entry name" value="ACYL-MALONYL CONDENSING ENZYME-RELATED"/>
    <property type="match status" value="1"/>
</dbReference>
<keyword evidence="4" id="KW-1003">Cell membrane</keyword>
<feature type="domain" description="EamA" evidence="9">
    <location>
        <begin position="151"/>
        <end position="280"/>
    </location>
</feature>
<organism evidence="10">
    <name type="scientific">bioreactor metagenome</name>
    <dbReference type="NCBI Taxonomy" id="1076179"/>
    <lineage>
        <taxon>unclassified sequences</taxon>
        <taxon>metagenomes</taxon>
        <taxon>ecological metagenomes</taxon>
    </lineage>
</organism>
<feature type="transmembrane region" description="Helical" evidence="8">
    <location>
        <begin position="174"/>
        <end position="194"/>
    </location>
</feature>
<feature type="transmembrane region" description="Helical" evidence="8">
    <location>
        <begin position="131"/>
        <end position="162"/>
    </location>
</feature>
<feature type="transmembrane region" description="Helical" evidence="8">
    <location>
        <begin position="102"/>
        <end position="119"/>
    </location>
</feature>
<dbReference type="Pfam" id="PF00892">
    <property type="entry name" value="EamA"/>
    <property type="match status" value="2"/>
</dbReference>
<comment type="caution">
    <text evidence="10">The sequence shown here is derived from an EMBL/GenBank/DDBJ whole genome shotgun (WGS) entry which is preliminary data.</text>
</comment>
<reference evidence="10" key="1">
    <citation type="submission" date="2019-08" db="EMBL/GenBank/DDBJ databases">
        <authorList>
            <person name="Kucharzyk K."/>
            <person name="Murdoch R.W."/>
            <person name="Higgins S."/>
            <person name="Loffler F."/>
        </authorList>
    </citation>
    <scope>NUCLEOTIDE SEQUENCE</scope>
</reference>
<accession>A0A644WL75</accession>
<gene>
    <name evidence="10" type="primary">rarD_4</name>
    <name evidence="10" type="ORF">SDC9_50587</name>
</gene>
<feature type="transmembrane region" description="Helical" evidence="8">
    <location>
        <begin position="7"/>
        <end position="27"/>
    </location>
</feature>
<evidence type="ECO:0000259" key="9">
    <source>
        <dbReference type="Pfam" id="PF00892"/>
    </source>
</evidence>
<dbReference type="NCBIfam" id="TIGR00688">
    <property type="entry name" value="rarD"/>
    <property type="match status" value="1"/>
</dbReference>
<evidence type="ECO:0000256" key="6">
    <source>
        <dbReference type="ARBA" id="ARBA00022989"/>
    </source>
</evidence>
<dbReference type="GO" id="GO:0005886">
    <property type="term" value="C:plasma membrane"/>
    <property type="evidence" value="ECO:0007669"/>
    <property type="project" value="UniProtKB-SubCell"/>
</dbReference>
<dbReference type="InterPro" id="IPR037185">
    <property type="entry name" value="EmrE-like"/>
</dbReference>
<dbReference type="InterPro" id="IPR004626">
    <property type="entry name" value="RarD"/>
</dbReference>
<evidence type="ECO:0000256" key="5">
    <source>
        <dbReference type="ARBA" id="ARBA00022692"/>
    </source>
</evidence>
<dbReference type="InterPro" id="IPR000620">
    <property type="entry name" value="EamA_dom"/>
</dbReference>
<evidence type="ECO:0000256" key="8">
    <source>
        <dbReference type="SAM" id="Phobius"/>
    </source>
</evidence>
<feature type="transmembrane region" description="Helical" evidence="8">
    <location>
        <begin position="267"/>
        <end position="284"/>
    </location>
</feature>
<feature type="transmembrane region" description="Helical" evidence="8">
    <location>
        <begin position="206"/>
        <end position="229"/>
    </location>
</feature>
<dbReference type="PANTHER" id="PTHR22911:SF137">
    <property type="entry name" value="SOLUTE CARRIER FAMILY 35 MEMBER G2-RELATED"/>
    <property type="match status" value="1"/>
</dbReference>